<sequence>MQNLGFNQTTIDSRQVAVMLEKEHSELLKDIRKYTEYLREGNFPFSEFFIESSYKTKGNNKTYKNYQITKKGCEFLAHKLTGANGATFTAKYINAFE</sequence>
<comment type="caution">
    <text evidence="1">The sequence shown here is derived from an EMBL/GenBank/DDBJ whole genome shotgun (WGS) entry which is preliminary data.</text>
</comment>
<organism evidence="1 2">
    <name type="scientific">Criibacterium bergeronii</name>
    <dbReference type="NCBI Taxonomy" id="1871336"/>
    <lineage>
        <taxon>Bacteria</taxon>
        <taxon>Bacillati</taxon>
        <taxon>Bacillota</taxon>
        <taxon>Clostridia</taxon>
        <taxon>Peptostreptococcales</taxon>
        <taxon>Filifactoraceae</taxon>
        <taxon>Criibacterium</taxon>
    </lineage>
</organism>
<dbReference type="EMBL" id="VJXW01000007">
    <property type="protein sequence ID" value="TRW26246.1"/>
    <property type="molecule type" value="Genomic_DNA"/>
</dbReference>
<protein>
    <submittedName>
        <fullName evidence="1">Rha family transcriptional regulator</fullName>
    </submittedName>
</protein>
<dbReference type="AlphaFoldDB" id="A0A552V6Y9"/>
<evidence type="ECO:0000313" key="2">
    <source>
        <dbReference type="Proteomes" id="UP000319424"/>
    </source>
</evidence>
<dbReference type="Pfam" id="PF09669">
    <property type="entry name" value="Phage_pRha"/>
    <property type="match status" value="1"/>
</dbReference>
<accession>A0A552V6Y9</accession>
<dbReference type="Proteomes" id="UP000319424">
    <property type="component" value="Unassembled WGS sequence"/>
</dbReference>
<dbReference type="RefSeq" id="WP_144398175.1">
    <property type="nucleotide sequence ID" value="NZ_VJXW01000007.1"/>
</dbReference>
<dbReference type="OrthoDB" id="1750914at2"/>
<dbReference type="InterPro" id="IPR014054">
    <property type="entry name" value="Phage_regulatory_Rha"/>
</dbReference>
<reference evidence="1 2" key="1">
    <citation type="submission" date="2019-07" db="EMBL/GenBank/DDBJ databases">
        <title>Criibacterium bergeronii gen. nov., sp. nov. isolated from human clinical samples.</title>
        <authorList>
            <person name="Maheux A.F."/>
            <person name="Boudreau D.K."/>
            <person name="Berube E."/>
            <person name="Brodeur S."/>
            <person name="Bernard K.A."/>
            <person name="Abed J.Y."/>
            <person name="Ducrey E."/>
            <person name="Guay E.F."/>
            <person name="Raymond F."/>
            <person name="Corbeil J."/>
            <person name="Domingo M.-C."/>
            <person name="Roy P.H."/>
            <person name="Boissinot M."/>
            <person name="Tocheva E.I."/>
            <person name="Omar R.F."/>
        </authorList>
    </citation>
    <scope>NUCLEOTIDE SEQUENCE [LARGE SCALE GENOMIC DNA]</scope>
    <source>
        <strain evidence="1 2">CCRI-24246</strain>
    </source>
</reference>
<evidence type="ECO:0000313" key="1">
    <source>
        <dbReference type="EMBL" id="TRW26246.1"/>
    </source>
</evidence>
<gene>
    <name evidence="1" type="ORF">FL857_06045</name>
</gene>
<proteinExistence type="predicted"/>
<name>A0A552V6Y9_9FIRM</name>